<comment type="caution">
    <text evidence="15">The sequence shown here is derived from an EMBL/GenBank/DDBJ whole genome shotgun (WGS) entry which is preliminary data.</text>
</comment>
<evidence type="ECO:0000256" key="5">
    <source>
        <dbReference type="ARBA" id="ARBA00022705"/>
    </source>
</evidence>
<evidence type="ECO:0000259" key="14">
    <source>
        <dbReference type="Pfam" id="PF02463"/>
    </source>
</evidence>
<evidence type="ECO:0000256" key="4">
    <source>
        <dbReference type="ARBA" id="ARBA00022490"/>
    </source>
</evidence>
<evidence type="ECO:0000256" key="11">
    <source>
        <dbReference type="ARBA" id="ARBA00023236"/>
    </source>
</evidence>
<dbReference type="Gene3D" id="1.20.1050.90">
    <property type="entry name" value="RecF/RecN/SMC, N-terminal domain"/>
    <property type="match status" value="1"/>
</dbReference>
<dbReference type="NCBIfam" id="TIGR00611">
    <property type="entry name" value="recf"/>
    <property type="match status" value="1"/>
</dbReference>
<comment type="function">
    <text evidence="12 13">The RecF protein is involved in DNA metabolism; it is required for DNA replication and normal SOS inducibility. RecF binds preferentially to single-stranded, linear DNA. It also seems to bind ATP.</text>
</comment>
<evidence type="ECO:0000256" key="8">
    <source>
        <dbReference type="ARBA" id="ARBA00022840"/>
    </source>
</evidence>
<keyword evidence="11 12" id="KW-0742">SOS response</keyword>
<feature type="domain" description="RecF/RecN/SMC N-terminal" evidence="14">
    <location>
        <begin position="3"/>
        <end position="340"/>
    </location>
</feature>
<keyword evidence="4 12" id="KW-0963">Cytoplasm</keyword>
<keyword evidence="6 12" id="KW-0547">Nucleotide-binding</keyword>
<dbReference type="InterPro" id="IPR042174">
    <property type="entry name" value="RecF_2"/>
</dbReference>
<dbReference type="SUPFAM" id="SSF52540">
    <property type="entry name" value="P-loop containing nucleoside triphosphate hydrolases"/>
    <property type="match status" value="1"/>
</dbReference>
<dbReference type="PROSITE" id="PS00617">
    <property type="entry name" value="RECF_1"/>
    <property type="match status" value="1"/>
</dbReference>
<proteinExistence type="inferred from homology"/>
<organism evidence="15 16">
    <name type="scientific">Caproiciproducens galactitolivorans</name>
    <dbReference type="NCBI Taxonomy" id="642589"/>
    <lineage>
        <taxon>Bacteria</taxon>
        <taxon>Bacillati</taxon>
        <taxon>Bacillota</taxon>
        <taxon>Clostridia</taxon>
        <taxon>Eubacteriales</taxon>
        <taxon>Acutalibacteraceae</taxon>
        <taxon>Caproiciproducens</taxon>
    </lineage>
</organism>
<sequence length="355" mass="39658">MNIQHLAFQNYRNLKSGQMEPHPGINLISGPNAQGKTNLLEAIWLFTGGRSFRSAKDADLILRGEQKAEINLGFYCGEREQAAQISILNGRRSAVLNGVPLKRASGLIGRFFAVLFSPEHLALVREGPSFRRDFIDAALCQVKPGYAALLSRYNRTLTQRNALLKEIPRHSALLDTLDVWDERLAALGESVVKGRAGYLEKIREPAQKIYAGISQNKESIQLEYRKSAENLKQALSDSRRDDIAVGHTNFGPHRDDMEITIDFLSARTFGSQGQKRSVVLALKLAEAELLFRETGERPVILLDDVMSELDSGRQDYLLNHLTDCQVFITCCEPDAIKQLREGALFFMDGGVLSKK</sequence>
<dbReference type="InterPro" id="IPR001238">
    <property type="entry name" value="DNA-binding_RecF"/>
</dbReference>
<dbReference type="PANTHER" id="PTHR32182">
    <property type="entry name" value="DNA REPLICATION AND REPAIR PROTEIN RECF"/>
    <property type="match status" value="1"/>
</dbReference>
<evidence type="ECO:0000256" key="3">
    <source>
        <dbReference type="ARBA" id="ARBA00020170"/>
    </source>
</evidence>
<dbReference type="PANTHER" id="PTHR32182:SF0">
    <property type="entry name" value="DNA REPLICATION AND REPAIR PROTEIN RECF"/>
    <property type="match status" value="1"/>
</dbReference>
<name>A0ABT4BUX3_9FIRM</name>
<dbReference type="InterPro" id="IPR018078">
    <property type="entry name" value="DNA-binding_RecF_CS"/>
</dbReference>
<dbReference type="PROSITE" id="PS00618">
    <property type="entry name" value="RECF_2"/>
    <property type="match status" value="1"/>
</dbReference>
<keyword evidence="10 12" id="KW-0234">DNA repair</keyword>
<protein>
    <recommendedName>
        <fullName evidence="3 12">DNA replication and repair protein RecF</fullName>
    </recommendedName>
</protein>
<evidence type="ECO:0000256" key="2">
    <source>
        <dbReference type="ARBA" id="ARBA00008016"/>
    </source>
</evidence>
<feature type="binding site" evidence="12">
    <location>
        <begin position="30"/>
        <end position="37"/>
    </location>
    <ligand>
        <name>ATP</name>
        <dbReference type="ChEBI" id="CHEBI:30616"/>
    </ligand>
</feature>
<dbReference type="InterPro" id="IPR003395">
    <property type="entry name" value="RecF/RecN/SMC_N"/>
</dbReference>
<dbReference type="Gene3D" id="3.40.50.300">
    <property type="entry name" value="P-loop containing nucleotide triphosphate hydrolases"/>
    <property type="match status" value="1"/>
</dbReference>
<dbReference type="RefSeq" id="WP_268058740.1">
    <property type="nucleotide sequence ID" value="NZ_JAPOHA010000010.1"/>
</dbReference>
<evidence type="ECO:0000256" key="9">
    <source>
        <dbReference type="ARBA" id="ARBA00023125"/>
    </source>
</evidence>
<accession>A0ABT4BUX3</accession>
<dbReference type="HAMAP" id="MF_00365">
    <property type="entry name" value="RecF"/>
    <property type="match status" value="1"/>
</dbReference>
<keyword evidence="5 12" id="KW-0235">DNA replication</keyword>
<keyword evidence="7 12" id="KW-0227">DNA damage</keyword>
<comment type="similarity">
    <text evidence="2 12 13">Belongs to the RecF family.</text>
</comment>
<dbReference type="EMBL" id="JAPOHA010000010">
    <property type="protein sequence ID" value="MCY1714684.1"/>
    <property type="molecule type" value="Genomic_DNA"/>
</dbReference>
<dbReference type="Pfam" id="PF02463">
    <property type="entry name" value="SMC_N"/>
    <property type="match status" value="1"/>
</dbReference>
<evidence type="ECO:0000256" key="7">
    <source>
        <dbReference type="ARBA" id="ARBA00022763"/>
    </source>
</evidence>
<evidence type="ECO:0000256" key="10">
    <source>
        <dbReference type="ARBA" id="ARBA00023204"/>
    </source>
</evidence>
<dbReference type="Proteomes" id="UP001082703">
    <property type="component" value="Unassembled WGS sequence"/>
</dbReference>
<evidence type="ECO:0000313" key="16">
    <source>
        <dbReference type="Proteomes" id="UP001082703"/>
    </source>
</evidence>
<comment type="subcellular location">
    <subcellularLocation>
        <location evidence="1 12 13">Cytoplasm</location>
    </subcellularLocation>
</comment>
<keyword evidence="8 12" id="KW-0067">ATP-binding</keyword>
<evidence type="ECO:0000256" key="1">
    <source>
        <dbReference type="ARBA" id="ARBA00004496"/>
    </source>
</evidence>
<reference evidence="15 16" key="1">
    <citation type="submission" date="2022-11" db="EMBL/GenBank/DDBJ databases">
        <authorList>
            <person name="Caiyu Z."/>
        </authorList>
    </citation>
    <scope>NUCLEOTIDE SEQUENCE [LARGE SCALE GENOMIC DNA]</scope>
    <source>
        <strain evidence="15 16">YR-4</strain>
    </source>
</reference>
<dbReference type="InterPro" id="IPR027417">
    <property type="entry name" value="P-loop_NTPase"/>
</dbReference>
<evidence type="ECO:0000256" key="12">
    <source>
        <dbReference type="HAMAP-Rule" id="MF_00365"/>
    </source>
</evidence>
<keyword evidence="9 12" id="KW-0238">DNA-binding</keyword>
<gene>
    <name evidence="12 15" type="primary">recF</name>
    <name evidence="15" type="ORF">OUY18_10500</name>
</gene>
<evidence type="ECO:0000256" key="6">
    <source>
        <dbReference type="ARBA" id="ARBA00022741"/>
    </source>
</evidence>
<keyword evidence="16" id="KW-1185">Reference proteome</keyword>
<evidence type="ECO:0000313" key="15">
    <source>
        <dbReference type="EMBL" id="MCY1714684.1"/>
    </source>
</evidence>
<evidence type="ECO:0000256" key="13">
    <source>
        <dbReference type="RuleBase" id="RU000578"/>
    </source>
</evidence>